<keyword evidence="1" id="KW-1133">Transmembrane helix</keyword>
<gene>
    <name evidence="2" type="ORF">ENV62_07515</name>
</gene>
<proteinExistence type="predicted"/>
<keyword evidence="1" id="KW-0472">Membrane</keyword>
<accession>A0A7C3SL65</accession>
<evidence type="ECO:0000313" key="2">
    <source>
        <dbReference type="EMBL" id="HGB15065.1"/>
    </source>
</evidence>
<keyword evidence="1" id="KW-0812">Transmembrane</keyword>
<feature type="transmembrane region" description="Helical" evidence="1">
    <location>
        <begin position="55"/>
        <end position="76"/>
    </location>
</feature>
<dbReference type="EMBL" id="DTHB01000049">
    <property type="protein sequence ID" value="HGB15065.1"/>
    <property type="molecule type" value="Genomic_DNA"/>
</dbReference>
<comment type="caution">
    <text evidence="2">The sequence shown here is derived from an EMBL/GenBank/DDBJ whole genome shotgun (WGS) entry which is preliminary data.</text>
</comment>
<evidence type="ECO:0000256" key="1">
    <source>
        <dbReference type="SAM" id="Phobius"/>
    </source>
</evidence>
<sequence>MSGKIPAGGTKAPFGQAEGCLSEAAVPPVTAVREPLAAPSPENKGFWFISPLKRWILWFLAFFGIYASSSVCPFCGTPGCPVGAGGAALVGGLFAAWWQYGTRVLQKGREIVSGIFR</sequence>
<name>A0A7C3SL65_9BACT</name>
<protein>
    <submittedName>
        <fullName evidence="2">Uncharacterized protein</fullName>
    </submittedName>
</protein>
<reference evidence="2" key="1">
    <citation type="journal article" date="2020" name="mSystems">
        <title>Genome- and Community-Level Interaction Insights into Carbon Utilization and Element Cycling Functions of Hydrothermarchaeota in Hydrothermal Sediment.</title>
        <authorList>
            <person name="Zhou Z."/>
            <person name="Liu Y."/>
            <person name="Xu W."/>
            <person name="Pan J."/>
            <person name="Luo Z.H."/>
            <person name="Li M."/>
        </authorList>
    </citation>
    <scope>NUCLEOTIDE SEQUENCE [LARGE SCALE GENOMIC DNA]</scope>
    <source>
        <strain evidence="2">SpSt-776</strain>
    </source>
</reference>
<feature type="transmembrane region" description="Helical" evidence="1">
    <location>
        <begin position="82"/>
        <end position="100"/>
    </location>
</feature>
<dbReference type="AlphaFoldDB" id="A0A7C3SL65"/>
<organism evidence="2">
    <name type="scientific">Desulfobacca acetoxidans</name>
    <dbReference type="NCBI Taxonomy" id="60893"/>
    <lineage>
        <taxon>Bacteria</taxon>
        <taxon>Pseudomonadati</taxon>
        <taxon>Thermodesulfobacteriota</taxon>
        <taxon>Desulfobaccia</taxon>
        <taxon>Desulfobaccales</taxon>
        <taxon>Desulfobaccaceae</taxon>
        <taxon>Desulfobacca</taxon>
    </lineage>
</organism>